<dbReference type="Proteomes" id="UP000245125">
    <property type="component" value="Unassembled WGS sequence"/>
</dbReference>
<dbReference type="PANTHER" id="PTHR30349:SF64">
    <property type="entry name" value="PROPHAGE INTEGRASE INTD-RELATED"/>
    <property type="match status" value="1"/>
</dbReference>
<dbReference type="InterPro" id="IPR002104">
    <property type="entry name" value="Integrase_catalytic"/>
</dbReference>
<dbReference type="EMBL" id="OUUY01000112">
    <property type="protein sequence ID" value="SPQ01644.1"/>
    <property type="molecule type" value="Genomic_DNA"/>
</dbReference>
<dbReference type="SUPFAM" id="SSF56349">
    <property type="entry name" value="DNA breaking-rejoining enzymes"/>
    <property type="match status" value="1"/>
</dbReference>
<name>A0A2U3QJR0_9BACT</name>
<gene>
    <name evidence="3" type="ORF">NBG4_630014</name>
</gene>
<dbReference type="PANTHER" id="PTHR30349">
    <property type="entry name" value="PHAGE INTEGRASE-RELATED"/>
    <property type="match status" value="1"/>
</dbReference>
<dbReference type="PROSITE" id="PS51898">
    <property type="entry name" value="TYR_RECOMBINASE"/>
    <property type="match status" value="1"/>
</dbReference>
<keyword evidence="1" id="KW-0233">DNA recombination</keyword>
<dbReference type="Gene3D" id="1.10.443.10">
    <property type="entry name" value="Intergrase catalytic core"/>
    <property type="match status" value="1"/>
</dbReference>
<dbReference type="CDD" id="cd00397">
    <property type="entry name" value="DNA_BRE_C"/>
    <property type="match status" value="1"/>
</dbReference>
<organism evidence="3 4">
    <name type="scientific">Candidatus Sulfobium mesophilum</name>
    <dbReference type="NCBI Taxonomy" id="2016548"/>
    <lineage>
        <taxon>Bacteria</taxon>
        <taxon>Pseudomonadati</taxon>
        <taxon>Nitrospirota</taxon>
        <taxon>Nitrospiria</taxon>
        <taxon>Nitrospirales</taxon>
        <taxon>Nitrospiraceae</taxon>
        <taxon>Candidatus Sulfobium</taxon>
    </lineage>
</organism>
<feature type="domain" description="Tyr recombinase" evidence="2">
    <location>
        <begin position="95"/>
        <end position="261"/>
    </location>
</feature>
<reference evidence="4" key="1">
    <citation type="submission" date="2018-03" db="EMBL/GenBank/DDBJ databases">
        <authorList>
            <person name="Zecchin S."/>
        </authorList>
    </citation>
    <scope>NUCLEOTIDE SEQUENCE [LARGE SCALE GENOMIC DNA]</scope>
</reference>
<evidence type="ECO:0000256" key="1">
    <source>
        <dbReference type="ARBA" id="ARBA00023172"/>
    </source>
</evidence>
<dbReference type="GO" id="GO:0006310">
    <property type="term" value="P:DNA recombination"/>
    <property type="evidence" value="ECO:0007669"/>
    <property type="project" value="UniProtKB-KW"/>
</dbReference>
<dbReference type="GO" id="GO:0015074">
    <property type="term" value="P:DNA integration"/>
    <property type="evidence" value="ECO:0007669"/>
    <property type="project" value="InterPro"/>
</dbReference>
<proteinExistence type="predicted"/>
<accession>A0A2U3QJR0</accession>
<evidence type="ECO:0000313" key="3">
    <source>
        <dbReference type="EMBL" id="SPQ01644.1"/>
    </source>
</evidence>
<dbReference type="OrthoDB" id="9789791at2"/>
<sequence length="261" mass="30456">MPETSILLDQFWGHVHAMPHSAHKWHIFRGKGPFFGNTDVQEIRLETFIKQLPGSLAPKCQKNIVDALMNLFRTLKEDRLIDDVPVSKFIAMQEYEPTLISQDTQRKILDLISAKHKPIFTFPFNQGVRPSEARALKWKDINGDTVTIRRTWSGEVLRKQTKNKRIRHNLLFNETLQALPQRRFPEDFVLTHGKDVKRHYSHNYLGKIYNVAISQLGLKIELYEATKHSFGTRRINDGVPENLLGEWFGHAKSEMTRRYAR</sequence>
<dbReference type="InterPro" id="IPR050090">
    <property type="entry name" value="Tyrosine_recombinase_XerCD"/>
</dbReference>
<protein>
    <recommendedName>
        <fullName evidence="2">Tyr recombinase domain-containing protein</fullName>
    </recommendedName>
</protein>
<dbReference type="InterPro" id="IPR013762">
    <property type="entry name" value="Integrase-like_cat_sf"/>
</dbReference>
<evidence type="ECO:0000259" key="2">
    <source>
        <dbReference type="PROSITE" id="PS51898"/>
    </source>
</evidence>
<keyword evidence="4" id="KW-1185">Reference proteome</keyword>
<dbReference type="InterPro" id="IPR011010">
    <property type="entry name" value="DNA_brk_join_enz"/>
</dbReference>
<dbReference type="AlphaFoldDB" id="A0A2U3QJR0"/>
<evidence type="ECO:0000313" key="4">
    <source>
        <dbReference type="Proteomes" id="UP000245125"/>
    </source>
</evidence>
<dbReference type="GO" id="GO:0003677">
    <property type="term" value="F:DNA binding"/>
    <property type="evidence" value="ECO:0007669"/>
    <property type="project" value="InterPro"/>
</dbReference>
<dbReference type="Pfam" id="PF00589">
    <property type="entry name" value="Phage_integrase"/>
    <property type="match status" value="1"/>
</dbReference>